<feature type="transmembrane region" description="Helical" evidence="1">
    <location>
        <begin position="28"/>
        <end position="50"/>
    </location>
</feature>
<evidence type="ECO:0000256" key="1">
    <source>
        <dbReference type="SAM" id="Phobius"/>
    </source>
</evidence>
<feature type="transmembrane region" description="Helical" evidence="1">
    <location>
        <begin position="374"/>
        <end position="393"/>
    </location>
</feature>
<gene>
    <name evidence="2" type="ORF">bsdtb5_35760</name>
</gene>
<dbReference type="PANTHER" id="PTHR37422">
    <property type="entry name" value="TEICHURONIC ACID BIOSYNTHESIS PROTEIN TUAE"/>
    <property type="match status" value="1"/>
</dbReference>
<keyword evidence="3" id="KW-1185">Reference proteome</keyword>
<feature type="transmembrane region" description="Helical" evidence="1">
    <location>
        <begin position="201"/>
        <end position="228"/>
    </location>
</feature>
<proteinExistence type="predicted"/>
<sequence length="426" mass="49131">MFENKINSRCKSAIFFLLMFYPILPMNYYLSIFSFVNICSILIVTIYILGSRNSKIFPVFKYNFFFWMYLIIYAILAISTANFLKGFAWIITEIIVSIILIQLITSEKDIYRIIELIIIASIFLSLIGLIESFSHTYLIQASIFKGWSDSLRYGILRCSGPFGHPINFGFYQAIAALLAFYRLNSKLEKKKKKWYRLAYSLAVITMFLTISRLAICFFVATQLILIILMGQRKAIKYLCIIFLVAVGAIIALDTFGVEGYVFISDFFVSLGRLVGFKGQASSSGIIGFGNRFDLYEWVINDVGSNYIFGKGVGAEFAYKLTDWFTKTSIEVNYLYIYFQCGLVGLIALILSYVGSVRYFWKKRKYSLPNENKLTYIRVLLVILVLYYVCLFGVQETDLTRLHCELISLGIAYYRICRYKCQVLMTH</sequence>
<dbReference type="Proteomes" id="UP000595897">
    <property type="component" value="Chromosome"/>
</dbReference>
<keyword evidence="1" id="KW-1133">Transmembrane helix</keyword>
<name>A0A7R7EP96_9FIRM</name>
<reference evidence="2 3" key="1">
    <citation type="submission" date="2020-11" db="EMBL/GenBank/DDBJ databases">
        <title>Draft genome sequencing of a Lachnospiraceae strain isolated from anoxic soil subjected to BSD treatment.</title>
        <authorList>
            <person name="Uek A."/>
            <person name="Tonouchi A."/>
        </authorList>
    </citation>
    <scope>NUCLEOTIDE SEQUENCE [LARGE SCALE GENOMIC DNA]</scope>
    <source>
        <strain evidence="2 3">TB5</strain>
    </source>
</reference>
<keyword evidence="1" id="KW-0472">Membrane</keyword>
<evidence type="ECO:0000313" key="3">
    <source>
        <dbReference type="Proteomes" id="UP000595897"/>
    </source>
</evidence>
<feature type="transmembrane region" description="Helical" evidence="1">
    <location>
        <begin position="162"/>
        <end position="181"/>
    </location>
</feature>
<dbReference type="InterPro" id="IPR051533">
    <property type="entry name" value="WaaL-like"/>
</dbReference>
<dbReference type="AlphaFoldDB" id="A0A7R7EP96"/>
<dbReference type="PANTHER" id="PTHR37422:SF13">
    <property type="entry name" value="LIPOPOLYSACCHARIDE BIOSYNTHESIS PROTEIN PA4999-RELATED"/>
    <property type="match status" value="1"/>
</dbReference>
<keyword evidence="1" id="KW-0812">Transmembrane</keyword>
<dbReference type="RefSeq" id="WP_271713336.1">
    <property type="nucleotide sequence ID" value="NZ_AP024169.1"/>
</dbReference>
<dbReference type="KEGG" id="ahb:bsdtb5_35760"/>
<feature type="transmembrane region" description="Helical" evidence="1">
    <location>
        <begin position="234"/>
        <end position="252"/>
    </location>
</feature>
<feature type="transmembrane region" description="Helical" evidence="1">
    <location>
        <begin position="87"/>
        <end position="104"/>
    </location>
</feature>
<organism evidence="2 3">
    <name type="scientific">Anaeromicropila herbilytica</name>
    <dbReference type="NCBI Taxonomy" id="2785025"/>
    <lineage>
        <taxon>Bacteria</taxon>
        <taxon>Bacillati</taxon>
        <taxon>Bacillota</taxon>
        <taxon>Clostridia</taxon>
        <taxon>Lachnospirales</taxon>
        <taxon>Lachnospiraceae</taxon>
        <taxon>Anaeromicropila</taxon>
    </lineage>
</organism>
<feature type="transmembrane region" description="Helical" evidence="1">
    <location>
        <begin position="116"/>
        <end position="142"/>
    </location>
</feature>
<evidence type="ECO:0000313" key="2">
    <source>
        <dbReference type="EMBL" id="BCN32281.1"/>
    </source>
</evidence>
<feature type="transmembrane region" description="Helical" evidence="1">
    <location>
        <begin position="62"/>
        <end position="81"/>
    </location>
</feature>
<evidence type="ECO:0008006" key="4">
    <source>
        <dbReference type="Google" id="ProtNLM"/>
    </source>
</evidence>
<dbReference type="EMBL" id="AP024169">
    <property type="protein sequence ID" value="BCN32281.1"/>
    <property type="molecule type" value="Genomic_DNA"/>
</dbReference>
<accession>A0A7R7EP96</accession>
<protein>
    <recommendedName>
        <fullName evidence="4">O-antigen ligase domain-containing protein</fullName>
    </recommendedName>
</protein>
<feature type="transmembrane region" description="Helical" evidence="1">
    <location>
        <begin position="333"/>
        <end position="353"/>
    </location>
</feature>